<dbReference type="OrthoDB" id="8024487at2"/>
<sequence>MQRQNEREFSPIAWALAELDEIGHLVTGAPGAAGLSWRIDMGPALTARQVISFAIEVTAHGSSRLPAKQSALLENQT</sequence>
<dbReference type="KEGG" id="mea:Mex_1p4077"/>
<dbReference type="AlphaFoldDB" id="C5B1D1"/>
<dbReference type="HOGENOM" id="CLU_2634011_0_0_5"/>
<proteinExistence type="predicted"/>
<dbReference type="RefSeq" id="WP_015857243.1">
    <property type="nucleotide sequence ID" value="NC_012808.1"/>
</dbReference>
<dbReference type="EMBL" id="CP001510">
    <property type="protein sequence ID" value="ACS41732.1"/>
    <property type="molecule type" value="Genomic_DNA"/>
</dbReference>
<reference evidence="1 2" key="1">
    <citation type="journal article" date="2009" name="PLoS ONE">
        <title>Methylobacterium genome sequences: a reference blueprint to investigate microbial metabolism of C1 compounds from natural and industrial sources.</title>
        <authorList>
            <person name="Vuilleumier S."/>
            <person name="Chistoserdova L."/>
            <person name="Lee M.-C."/>
            <person name="Bringel F."/>
            <person name="Lajus A."/>
            <person name="Zhou Y."/>
            <person name="Gourion B."/>
            <person name="Barbe V."/>
            <person name="Chang J."/>
            <person name="Cruveiller S."/>
            <person name="Dossat C."/>
            <person name="Gillett W."/>
            <person name="Gruffaz C."/>
            <person name="Haugen E."/>
            <person name="Hourcade E."/>
            <person name="Levy R."/>
            <person name="Mangenot S."/>
            <person name="Muller E."/>
            <person name="Nadalig T."/>
            <person name="Pagni M."/>
            <person name="Penny C."/>
            <person name="Peyraud R."/>
            <person name="Robinson D.G."/>
            <person name="Roche D."/>
            <person name="Rouy Z."/>
            <person name="Saenampechek C."/>
            <person name="Salvignol G."/>
            <person name="Vallenet D."/>
            <person name="Wu Z."/>
            <person name="Marx C.J."/>
            <person name="Vorholt J.A."/>
            <person name="Olson M.V."/>
            <person name="Kaul R."/>
            <person name="Weissenbach J."/>
            <person name="Medigue C."/>
            <person name="Lidstrom M.E."/>
        </authorList>
    </citation>
    <scope>NUCLEOTIDE SEQUENCE [LARGE SCALE GENOMIC DNA]</scope>
    <source>
        <strain evidence="2">ATCC 14718 / DSM 1338 / JCM 2805 / NCIMB 9133 / AM1</strain>
    </source>
</reference>
<protein>
    <submittedName>
        <fullName evidence="1">Uncharacterized protein</fullName>
    </submittedName>
</protein>
<dbReference type="Proteomes" id="UP000009081">
    <property type="component" value="Chromosome"/>
</dbReference>
<evidence type="ECO:0000313" key="2">
    <source>
        <dbReference type="Proteomes" id="UP000009081"/>
    </source>
</evidence>
<gene>
    <name evidence="1" type="ordered locus">MexAM1_META1p4077</name>
</gene>
<evidence type="ECO:0000313" key="1">
    <source>
        <dbReference type="EMBL" id="ACS41732.1"/>
    </source>
</evidence>
<name>C5B1D1_METEA</name>
<accession>C5B1D1</accession>
<keyword evidence="2" id="KW-1185">Reference proteome</keyword>
<organism evidence="1 2">
    <name type="scientific">Methylorubrum extorquens (strain ATCC 14718 / DSM 1338 / JCM 2805 / NCIMB 9133 / AM1)</name>
    <name type="common">Methylobacterium extorquens</name>
    <dbReference type="NCBI Taxonomy" id="272630"/>
    <lineage>
        <taxon>Bacteria</taxon>
        <taxon>Pseudomonadati</taxon>
        <taxon>Pseudomonadota</taxon>
        <taxon>Alphaproteobacteria</taxon>
        <taxon>Hyphomicrobiales</taxon>
        <taxon>Methylobacteriaceae</taxon>
        <taxon>Methylorubrum</taxon>
    </lineage>
</organism>